<dbReference type="EMBL" id="WVTA01000005">
    <property type="protein sequence ID" value="KAK3209807.1"/>
    <property type="molecule type" value="Genomic_DNA"/>
</dbReference>
<organism evidence="1 2">
    <name type="scientific">Pseudopithomyces chartarum</name>
    <dbReference type="NCBI Taxonomy" id="1892770"/>
    <lineage>
        <taxon>Eukaryota</taxon>
        <taxon>Fungi</taxon>
        <taxon>Dikarya</taxon>
        <taxon>Ascomycota</taxon>
        <taxon>Pezizomycotina</taxon>
        <taxon>Dothideomycetes</taxon>
        <taxon>Pleosporomycetidae</taxon>
        <taxon>Pleosporales</taxon>
        <taxon>Massarineae</taxon>
        <taxon>Didymosphaeriaceae</taxon>
        <taxon>Pseudopithomyces</taxon>
    </lineage>
</organism>
<dbReference type="Proteomes" id="UP001280581">
    <property type="component" value="Unassembled WGS sequence"/>
</dbReference>
<reference evidence="1 2" key="1">
    <citation type="submission" date="2021-02" db="EMBL/GenBank/DDBJ databases">
        <title>Genome assembly of Pseudopithomyces chartarum.</title>
        <authorList>
            <person name="Jauregui R."/>
            <person name="Singh J."/>
            <person name="Voisey C."/>
        </authorList>
    </citation>
    <scope>NUCLEOTIDE SEQUENCE [LARGE SCALE GENOMIC DNA]</scope>
    <source>
        <strain evidence="1 2">AGR01</strain>
    </source>
</reference>
<accession>A0AAN6LYE3</accession>
<gene>
    <name evidence="1" type="ORF">GRF29_44g699164</name>
</gene>
<protein>
    <submittedName>
        <fullName evidence="1">Uncharacterized protein</fullName>
    </submittedName>
</protein>
<evidence type="ECO:0000313" key="1">
    <source>
        <dbReference type="EMBL" id="KAK3209807.1"/>
    </source>
</evidence>
<evidence type="ECO:0000313" key="2">
    <source>
        <dbReference type="Proteomes" id="UP001280581"/>
    </source>
</evidence>
<keyword evidence="2" id="KW-1185">Reference proteome</keyword>
<name>A0AAN6LYE3_9PLEO</name>
<sequence length="199" mass="22415">MPPPTFLSLPPELRNRIYALCTPLHAPLPSFTGLLLASPQLHHEYTTEALSAISNFLSAIQSKWPLASPVRFDKFHRWHDIARVTVSLPLSAYFPRSRDDVWSKIESFDETFLPPCLAPLYTLHLSCLRFAFYDDTAGSFVNHAPGVIPTGLLHDLVDPLNGLPFESEVPPDEDVAVREFRVEGEVLDLMMVFEEDLSL</sequence>
<dbReference type="AlphaFoldDB" id="A0AAN6LYE3"/>
<proteinExistence type="predicted"/>
<comment type="caution">
    <text evidence="1">The sequence shown here is derived from an EMBL/GenBank/DDBJ whole genome shotgun (WGS) entry which is preliminary data.</text>
</comment>